<dbReference type="Gene3D" id="1.20.1280.50">
    <property type="match status" value="1"/>
</dbReference>
<dbReference type="PANTHER" id="PTHR32153">
    <property type="entry name" value="OJ000223_09.16 PROTEIN"/>
    <property type="match status" value="1"/>
</dbReference>
<dbReference type="InterPro" id="IPR032675">
    <property type="entry name" value="LRR_dom_sf"/>
</dbReference>
<protein>
    <recommendedName>
        <fullName evidence="1">F-box domain-containing protein</fullName>
    </recommendedName>
</protein>
<dbReference type="CDD" id="cd22160">
    <property type="entry name" value="F-box_AtFBL13-like"/>
    <property type="match status" value="1"/>
</dbReference>
<accession>A0A0D3DUQ0</accession>
<evidence type="ECO:0000259" key="1">
    <source>
        <dbReference type="PROSITE" id="PS50181"/>
    </source>
</evidence>
<reference evidence="2" key="2">
    <citation type="submission" date="2015-03" db="UniProtKB">
        <authorList>
            <consortium name="EnsemblPlants"/>
        </authorList>
    </citation>
    <scope>IDENTIFICATION</scope>
</reference>
<sequence length="536" mass="61453">MTTRSSSSTSSPRKLQYHIDDHDWISKLPDELLQTILSKLSTEEAVRTSRLSSRWMDVWKWRTRYHLVLHMNKVLETTPDEDLHRVSVELARSMTKAINNHRGHLESCIIQHYVSQSRLVKTLGANCHAPGFDARRRGTAHPVIKCGTGCWALSPAQAIKNHHRGHLERCIIHYEVLQCKNATLQSWIHTATRLKHTKSLTLTNRIPGYRRGYKRTSYLRLLPDTFSHHSLTSLSLCGFLVIIIPHAFSNCENLKTLKLLNIAIPQASDLSGVLAACTSLELIVLQVDFLTQDGVLKIENNSVKFLQVTFPYEIDRIEVYVTCLDVLDIRFIKGKRENFIIAGPNIQVNKNAWVSDHGIHTPRLVYNVSSYLAQEKKIICREVLVSDFHDMRRDGSLSVTVDMTDPKEVEIVKEVLLMWATNKMIELEIFFKNKKAPKDEGECSTNNRAHKNLLEDAKPFPTATFRVYNVRLYNFDGSNEEEFAFASRLVTQKTVVRKMMIETTSFPPTKKLNAEADVAKLMELPKGYKRLRIECF</sequence>
<name>A0A0D3DUQ0_BRAOL</name>
<dbReference type="Gramene" id="Bo8g095520.1">
    <property type="protein sequence ID" value="Bo8g095520.1"/>
    <property type="gene ID" value="Bo8g095520"/>
</dbReference>
<dbReference type="InterPro" id="IPR055411">
    <property type="entry name" value="LRR_FXL15/At3g58940/PEG3-like"/>
</dbReference>
<reference evidence="2 3" key="1">
    <citation type="journal article" date="2014" name="Genome Biol.">
        <title>Transcriptome and methylome profiling reveals relics of genome dominance in the mesopolyploid Brassica oleracea.</title>
        <authorList>
            <person name="Parkin I.A."/>
            <person name="Koh C."/>
            <person name="Tang H."/>
            <person name="Robinson S.J."/>
            <person name="Kagale S."/>
            <person name="Clarke W.E."/>
            <person name="Town C.D."/>
            <person name="Nixon J."/>
            <person name="Krishnakumar V."/>
            <person name="Bidwell S.L."/>
            <person name="Denoeud F."/>
            <person name="Belcram H."/>
            <person name="Links M.G."/>
            <person name="Just J."/>
            <person name="Clarke C."/>
            <person name="Bender T."/>
            <person name="Huebert T."/>
            <person name="Mason A.S."/>
            <person name="Pires J.C."/>
            <person name="Barker G."/>
            <person name="Moore J."/>
            <person name="Walley P.G."/>
            <person name="Manoli S."/>
            <person name="Batley J."/>
            <person name="Edwards D."/>
            <person name="Nelson M.N."/>
            <person name="Wang X."/>
            <person name="Paterson A.H."/>
            <person name="King G."/>
            <person name="Bancroft I."/>
            <person name="Chalhoub B."/>
            <person name="Sharpe A.G."/>
        </authorList>
    </citation>
    <scope>NUCLEOTIDE SEQUENCE</scope>
    <source>
        <strain evidence="2 3">cv. TO1000</strain>
    </source>
</reference>
<organism evidence="2 3">
    <name type="scientific">Brassica oleracea var. oleracea</name>
    <dbReference type="NCBI Taxonomy" id="109376"/>
    <lineage>
        <taxon>Eukaryota</taxon>
        <taxon>Viridiplantae</taxon>
        <taxon>Streptophyta</taxon>
        <taxon>Embryophyta</taxon>
        <taxon>Tracheophyta</taxon>
        <taxon>Spermatophyta</taxon>
        <taxon>Magnoliopsida</taxon>
        <taxon>eudicotyledons</taxon>
        <taxon>Gunneridae</taxon>
        <taxon>Pentapetalae</taxon>
        <taxon>rosids</taxon>
        <taxon>malvids</taxon>
        <taxon>Brassicales</taxon>
        <taxon>Brassicaceae</taxon>
        <taxon>Brassiceae</taxon>
        <taxon>Brassica</taxon>
    </lineage>
</organism>
<dbReference type="InterPro" id="IPR044997">
    <property type="entry name" value="F-box_plant"/>
</dbReference>
<feature type="domain" description="F-box" evidence="1">
    <location>
        <begin position="22"/>
        <end position="68"/>
    </location>
</feature>
<dbReference type="InterPro" id="IPR053781">
    <property type="entry name" value="F-box_AtFBL13-like"/>
</dbReference>
<dbReference type="HOGENOM" id="CLU_030531_0_0_1"/>
<evidence type="ECO:0000313" key="2">
    <source>
        <dbReference type="EnsemblPlants" id="Bo8g095520.1"/>
    </source>
</evidence>
<dbReference type="PROSITE" id="PS50181">
    <property type="entry name" value="FBOX"/>
    <property type="match status" value="1"/>
</dbReference>
<dbReference type="SUPFAM" id="SSF81383">
    <property type="entry name" value="F-box domain"/>
    <property type="match status" value="1"/>
</dbReference>
<keyword evidence="3" id="KW-1185">Reference proteome</keyword>
<dbReference type="AlphaFoldDB" id="A0A0D3DUQ0"/>
<dbReference type="OMA" id="IELEIFF"/>
<dbReference type="Gene3D" id="3.80.10.10">
    <property type="entry name" value="Ribonuclease Inhibitor"/>
    <property type="match status" value="1"/>
</dbReference>
<dbReference type="EnsemblPlants" id="Bo8g095520.1">
    <property type="protein sequence ID" value="Bo8g095520.1"/>
    <property type="gene ID" value="Bo8g095520"/>
</dbReference>
<dbReference type="Proteomes" id="UP000032141">
    <property type="component" value="Chromosome C8"/>
</dbReference>
<dbReference type="SMART" id="SM00256">
    <property type="entry name" value="FBOX"/>
    <property type="match status" value="1"/>
</dbReference>
<dbReference type="Pfam" id="PF24758">
    <property type="entry name" value="LRR_At5g56370"/>
    <property type="match status" value="1"/>
</dbReference>
<dbReference type="Pfam" id="PF00646">
    <property type="entry name" value="F-box"/>
    <property type="match status" value="1"/>
</dbReference>
<evidence type="ECO:0000313" key="3">
    <source>
        <dbReference type="Proteomes" id="UP000032141"/>
    </source>
</evidence>
<dbReference type="InterPro" id="IPR001810">
    <property type="entry name" value="F-box_dom"/>
</dbReference>
<dbReference type="SUPFAM" id="SSF52058">
    <property type="entry name" value="L domain-like"/>
    <property type="match status" value="1"/>
</dbReference>
<dbReference type="InterPro" id="IPR036047">
    <property type="entry name" value="F-box-like_dom_sf"/>
</dbReference>
<proteinExistence type="predicted"/>